<feature type="active site" description="Charge relay system" evidence="5">
    <location>
        <position position="384"/>
    </location>
</feature>
<dbReference type="CDD" id="cd00306">
    <property type="entry name" value="Peptidases_S8_S53"/>
    <property type="match status" value="1"/>
</dbReference>
<evidence type="ECO:0000256" key="2">
    <source>
        <dbReference type="ARBA" id="ARBA00022670"/>
    </source>
</evidence>
<accession>A0A5A9GCX7</accession>
<comment type="similarity">
    <text evidence="1 5">Belongs to the peptidase S8 family.</text>
</comment>
<feature type="compositionally biased region" description="Acidic residues" evidence="6">
    <location>
        <begin position="1"/>
        <end position="25"/>
    </location>
</feature>
<feature type="domain" description="Peptidase S8/S53" evidence="7">
    <location>
        <begin position="165"/>
        <end position="399"/>
    </location>
</feature>
<evidence type="ECO:0000256" key="5">
    <source>
        <dbReference type="PROSITE-ProRule" id="PRU01240"/>
    </source>
</evidence>
<evidence type="ECO:0000313" key="9">
    <source>
        <dbReference type="Proteomes" id="UP000324927"/>
    </source>
</evidence>
<feature type="region of interest" description="Disordered" evidence="6">
    <location>
        <begin position="1"/>
        <end position="26"/>
    </location>
</feature>
<dbReference type="InterPro" id="IPR036852">
    <property type="entry name" value="Peptidase_S8/S53_dom_sf"/>
</dbReference>
<feature type="active site" description="Charge relay system" evidence="5">
    <location>
        <position position="172"/>
    </location>
</feature>
<evidence type="ECO:0000256" key="4">
    <source>
        <dbReference type="ARBA" id="ARBA00022825"/>
    </source>
</evidence>
<dbReference type="PANTHER" id="PTHR43806">
    <property type="entry name" value="PEPTIDASE S8"/>
    <property type="match status" value="1"/>
</dbReference>
<dbReference type="Proteomes" id="UP000324927">
    <property type="component" value="Unassembled WGS sequence"/>
</dbReference>
<feature type="active site" description="Charge relay system" evidence="5">
    <location>
        <position position="217"/>
    </location>
</feature>
<dbReference type="Pfam" id="PF00082">
    <property type="entry name" value="Peptidase_S8"/>
    <property type="match status" value="1"/>
</dbReference>
<evidence type="ECO:0000313" key="8">
    <source>
        <dbReference type="EMBL" id="KAA0592241.1"/>
    </source>
</evidence>
<organism evidence="8 9">
    <name type="scientific">Azospirillum lipoferum</name>
    <dbReference type="NCBI Taxonomy" id="193"/>
    <lineage>
        <taxon>Bacteria</taxon>
        <taxon>Pseudomonadati</taxon>
        <taxon>Pseudomonadota</taxon>
        <taxon>Alphaproteobacteria</taxon>
        <taxon>Rhodospirillales</taxon>
        <taxon>Azospirillaceae</taxon>
        <taxon>Azospirillum</taxon>
    </lineage>
</organism>
<dbReference type="Gene3D" id="3.40.50.200">
    <property type="entry name" value="Peptidase S8/S53 domain"/>
    <property type="match status" value="1"/>
</dbReference>
<evidence type="ECO:0000259" key="7">
    <source>
        <dbReference type="Pfam" id="PF00082"/>
    </source>
</evidence>
<dbReference type="OrthoDB" id="9790784at2"/>
<evidence type="ECO:0000256" key="1">
    <source>
        <dbReference type="ARBA" id="ARBA00011073"/>
    </source>
</evidence>
<keyword evidence="4 5" id="KW-0720">Serine protease</keyword>
<dbReference type="InterPro" id="IPR050131">
    <property type="entry name" value="Peptidase_S8_subtilisin-like"/>
</dbReference>
<gene>
    <name evidence="8" type="ORF">FZ942_28905</name>
</gene>
<name>A0A5A9GCX7_AZOLI</name>
<keyword evidence="2 5" id="KW-0645">Protease</keyword>
<dbReference type="InterPro" id="IPR000209">
    <property type="entry name" value="Peptidase_S8/S53_dom"/>
</dbReference>
<evidence type="ECO:0000256" key="3">
    <source>
        <dbReference type="ARBA" id="ARBA00022801"/>
    </source>
</evidence>
<dbReference type="GO" id="GO:0006508">
    <property type="term" value="P:proteolysis"/>
    <property type="evidence" value="ECO:0007669"/>
    <property type="project" value="UniProtKB-KW"/>
</dbReference>
<proteinExistence type="inferred from homology"/>
<dbReference type="AlphaFoldDB" id="A0A5A9GCX7"/>
<dbReference type="SUPFAM" id="SSF52743">
    <property type="entry name" value="Subtilisin-like"/>
    <property type="match status" value="1"/>
</dbReference>
<dbReference type="EMBL" id="VTTN01000017">
    <property type="protein sequence ID" value="KAA0592241.1"/>
    <property type="molecule type" value="Genomic_DNA"/>
</dbReference>
<evidence type="ECO:0000256" key="6">
    <source>
        <dbReference type="SAM" id="MobiDB-lite"/>
    </source>
</evidence>
<keyword evidence="3 5" id="KW-0378">Hydrolase</keyword>
<reference evidence="8 9" key="1">
    <citation type="submission" date="2019-08" db="EMBL/GenBank/DDBJ databases">
        <authorList>
            <person name="Grouzdev D."/>
            <person name="Tikhonova E."/>
            <person name="Kravchenko I."/>
        </authorList>
    </citation>
    <scope>NUCLEOTIDE SEQUENCE [LARGE SCALE GENOMIC DNA]</scope>
    <source>
        <strain evidence="8 9">59b</strain>
    </source>
</reference>
<dbReference type="GO" id="GO:0004252">
    <property type="term" value="F:serine-type endopeptidase activity"/>
    <property type="evidence" value="ECO:0007669"/>
    <property type="project" value="UniProtKB-UniRule"/>
</dbReference>
<dbReference type="PANTHER" id="PTHR43806:SF11">
    <property type="entry name" value="CEREVISIN-RELATED"/>
    <property type="match status" value="1"/>
</dbReference>
<comment type="caution">
    <text evidence="8">The sequence shown here is derived from an EMBL/GenBank/DDBJ whole genome shotgun (WGS) entry which is preliminary data.</text>
</comment>
<dbReference type="PROSITE" id="PS51892">
    <property type="entry name" value="SUBTILASE"/>
    <property type="match status" value="1"/>
</dbReference>
<sequence>MKILQDGEEDMTDIDNDNSDTDEDGTGPSFLIIHLKNTADIPYLEHSVAAQLSWPGQSLLTLLKGPGRNPREGVEVVLSRAAYKKLLMLQGGTDAAVISMLKRVPGVENARIVPGAFIRNAMVNGSNAARQPAGPGPGQWYLDTIRARPAWSLLGASPDTLPWGDIKVGHIDTGITEHPVFFNAAGSSWVRWDRGINFKEPGRLPVDPLSYDGYPGHGTRTSSVLAGRAAAEPFYGVAPGVTVIPYRITNTVVIDFLNNDTQIARALKHAVFDAGCHVLSISLGDPCLPAEGAGAMIDAAYDSGVIVVAAAGNVTSEVTYPGRFSRVITAGGSTRMNTPWQGGSRGLKVDLSAPADEIHRADAILDKDKGTTAYVYGGGGDGTSYATAMIAGAAALWRAFHVGALATLYPQGWQIVEAFRQCARRSATVPQGWPTTEYGAGILNVEALLRHPLPPPASLVYQSRLAANERF</sequence>
<keyword evidence="9" id="KW-1185">Reference proteome</keyword>
<protein>
    <submittedName>
        <fullName evidence="8">S8/S53 family peptidase</fullName>
    </submittedName>
</protein>